<sequence length="402" mass="45053">MEGTLSVLFYRTERLDREELIDPTLSICAEQGLSSETQTPLNPREITVDDENRVTVYDDTRQVRLNFDIDSWSGPVGSVLTISTDAEGLVSAEESLDTEYTGFARDLVETIRRLTVEIDPYYVSSYNTWVMNGETAPTPEAVLPLETPFEIERLPWLGVYSEPLIERFGGRERVLATPAWKVEELDNGSILVITTRTPWEGYHEKLPADRYLLDGADRDRATGTDEQTPLTDPFAELESGEFGADVCVHRDDIASEFVDEDLRLERVYVDEARDLRRTDVDTFVRNVVDDAAGETADIVGRMLADLPADATRDDQMVSSLLHGAIPPSFVRLDDPNDENVVTKVMDLDVDTSKHDLLVSLGRVAQQADFTNADLATMERALDNLQDLDDVDGIDDWIEDALL</sequence>
<accession>A0A1I6L2T6</accession>
<name>A0A1I6L2T6_9EURY</name>
<evidence type="ECO:0000313" key="1">
    <source>
        <dbReference type="EMBL" id="SFR97779.1"/>
    </source>
</evidence>
<reference evidence="1 2" key="1">
    <citation type="submission" date="2016-10" db="EMBL/GenBank/DDBJ databases">
        <authorList>
            <person name="de Groot N.N."/>
        </authorList>
    </citation>
    <scope>NUCLEOTIDE SEQUENCE [LARGE SCALE GENOMIC DNA]</scope>
    <source>
        <strain evidence="1 2">CGMCC 1.10457</strain>
    </source>
</reference>
<evidence type="ECO:0000313" key="2">
    <source>
        <dbReference type="Proteomes" id="UP000199062"/>
    </source>
</evidence>
<dbReference type="STRING" id="767519.SAMN05216559_1912"/>
<keyword evidence="2" id="KW-1185">Reference proteome</keyword>
<dbReference type="Proteomes" id="UP000199062">
    <property type="component" value="Unassembled WGS sequence"/>
</dbReference>
<dbReference type="AlphaFoldDB" id="A0A1I6L2T6"/>
<gene>
    <name evidence="1" type="ORF">SAMN05216559_1912</name>
</gene>
<protein>
    <submittedName>
        <fullName evidence="1">Uncharacterized protein</fullName>
    </submittedName>
</protein>
<proteinExistence type="predicted"/>
<organism evidence="1 2">
    <name type="scientific">Halomicrobium zhouii</name>
    <dbReference type="NCBI Taxonomy" id="767519"/>
    <lineage>
        <taxon>Archaea</taxon>
        <taxon>Methanobacteriati</taxon>
        <taxon>Methanobacteriota</taxon>
        <taxon>Stenosarchaea group</taxon>
        <taxon>Halobacteria</taxon>
        <taxon>Halobacteriales</taxon>
        <taxon>Haloarculaceae</taxon>
        <taxon>Halomicrobium</taxon>
    </lineage>
</organism>
<dbReference type="EMBL" id="FOZK01000002">
    <property type="protein sequence ID" value="SFR97779.1"/>
    <property type="molecule type" value="Genomic_DNA"/>
</dbReference>